<proteinExistence type="inferred from homology"/>
<dbReference type="Proteomes" id="UP001230933">
    <property type="component" value="Chromosome"/>
</dbReference>
<keyword evidence="4" id="KW-0378">Hydrolase</keyword>
<name>A0AAX3ZYH2_RHOER</name>
<dbReference type="AlphaFoldDB" id="A0AAX3ZYH2"/>
<protein>
    <submittedName>
        <fullName evidence="4">Fumarylacetoacetate hydrolase family protein</fullName>
    </submittedName>
</protein>
<reference evidence="4" key="1">
    <citation type="submission" date="2023-08" db="EMBL/GenBank/DDBJ databases">
        <title>Isolation and Characterization of Rhodococcus erythropolis MGMM8.</title>
        <authorList>
            <person name="Diabankana R.G.C."/>
            <person name="Afordoanyi D.M."/>
            <person name="Validov S.Z."/>
        </authorList>
    </citation>
    <scope>NUCLEOTIDE SEQUENCE</scope>
    <source>
        <strain evidence="4">MGMM8</strain>
    </source>
</reference>
<dbReference type="PANTHER" id="PTHR42796:SF4">
    <property type="entry name" value="FUMARYLACETOACETATE HYDROLASE DOMAIN-CONTAINING PROTEIN 2A"/>
    <property type="match status" value="1"/>
</dbReference>
<dbReference type="RefSeq" id="WP_308371522.1">
    <property type="nucleotide sequence ID" value="NZ_CP124545.1"/>
</dbReference>
<dbReference type="PANTHER" id="PTHR42796">
    <property type="entry name" value="FUMARYLACETOACETATE HYDROLASE DOMAIN-CONTAINING PROTEIN 2A-RELATED"/>
    <property type="match status" value="1"/>
</dbReference>
<comment type="similarity">
    <text evidence="1">Belongs to the FAH family.</text>
</comment>
<dbReference type="Gene3D" id="3.90.850.10">
    <property type="entry name" value="Fumarylacetoacetase-like, C-terminal domain"/>
    <property type="match status" value="1"/>
</dbReference>
<evidence type="ECO:0000256" key="2">
    <source>
        <dbReference type="ARBA" id="ARBA00022723"/>
    </source>
</evidence>
<feature type="domain" description="Fumarylacetoacetase-like C-terminal" evidence="3">
    <location>
        <begin position="66"/>
        <end position="286"/>
    </location>
</feature>
<dbReference type="InterPro" id="IPR051121">
    <property type="entry name" value="FAH"/>
</dbReference>
<accession>A0AAX3ZYH2</accession>
<evidence type="ECO:0000313" key="4">
    <source>
        <dbReference type="EMBL" id="WMN01955.1"/>
    </source>
</evidence>
<dbReference type="SUPFAM" id="SSF56529">
    <property type="entry name" value="FAH"/>
    <property type="match status" value="1"/>
</dbReference>
<keyword evidence="2" id="KW-0479">Metal-binding</keyword>
<dbReference type="GO" id="GO:0044281">
    <property type="term" value="P:small molecule metabolic process"/>
    <property type="evidence" value="ECO:0007669"/>
    <property type="project" value="UniProtKB-ARBA"/>
</dbReference>
<dbReference type="Pfam" id="PF01557">
    <property type="entry name" value="FAA_hydrolase"/>
    <property type="match status" value="1"/>
</dbReference>
<evidence type="ECO:0000256" key="1">
    <source>
        <dbReference type="ARBA" id="ARBA00010211"/>
    </source>
</evidence>
<evidence type="ECO:0000259" key="3">
    <source>
        <dbReference type="Pfam" id="PF01557"/>
    </source>
</evidence>
<dbReference type="InterPro" id="IPR011234">
    <property type="entry name" value="Fumarylacetoacetase-like_C"/>
</dbReference>
<sequence length="289" mass="30219">MRLFSTDNGLAREDEPGCLSVLDIPFEDIGALLRGPGIEAAHAASVLRRVDFVEVALLAPVLRPGKVLIVGLNYSSHGDEALDMLASLGKTVSNLPTEPNFQVTAGSAVTAAQSPIVLPRIAPAQVDYEGELAVVIGSVAKDVSIENAWSHVAGLSVVNDVSARDIQKRAMAGDPVASIGVAKSFDSFAPFGPCLVTADEFGPAVDLRITTRVNGELRQNDRTGNLIHDIPSLIAYLSAFQTLEPGDVICTGTPAGAGIFSGRFLSPGDVVEVEIEGIGMLRNPVVAAR</sequence>
<gene>
    <name evidence="4" type="ORF">QIE55_32190</name>
</gene>
<dbReference type="GO" id="GO:0046872">
    <property type="term" value="F:metal ion binding"/>
    <property type="evidence" value="ECO:0007669"/>
    <property type="project" value="UniProtKB-KW"/>
</dbReference>
<dbReference type="EMBL" id="CP124545">
    <property type="protein sequence ID" value="WMN01955.1"/>
    <property type="molecule type" value="Genomic_DNA"/>
</dbReference>
<organism evidence="4 5">
    <name type="scientific">Rhodococcus erythropolis</name>
    <name type="common">Arthrobacter picolinophilus</name>
    <dbReference type="NCBI Taxonomy" id="1833"/>
    <lineage>
        <taxon>Bacteria</taxon>
        <taxon>Bacillati</taxon>
        <taxon>Actinomycetota</taxon>
        <taxon>Actinomycetes</taxon>
        <taxon>Mycobacteriales</taxon>
        <taxon>Nocardiaceae</taxon>
        <taxon>Rhodococcus</taxon>
        <taxon>Rhodococcus erythropolis group</taxon>
    </lineage>
</organism>
<evidence type="ECO:0000313" key="5">
    <source>
        <dbReference type="Proteomes" id="UP001230933"/>
    </source>
</evidence>
<dbReference type="GO" id="GO:0016787">
    <property type="term" value="F:hydrolase activity"/>
    <property type="evidence" value="ECO:0007669"/>
    <property type="project" value="UniProtKB-KW"/>
</dbReference>
<dbReference type="InterPro" id="IPR036663">
    <property type="entry name" value="Fumarylacetoacetase_C_sf"/>
</dbReference>